<evidence type="ECO:0000313" key="1">
    <source>
        <dbReference type="EMBL" id="GAG07897.1"/>
    </source>
</evidence>
<protein>
    <submittedName>
        <fullName evidence="1">Uncharacterized protein</fullName>
    </submittedName>
</protein>
<organism evidence="1">
    <name type="scientific">marine sediment metagenome</name>
    <dbReference type="NCBI Taxonomy" id="412755"/>
    <lineage>
        <taxon>unclassified sequences</taxon>
        <taxon>metagenomes</taxon>
        <taxon>ecological metagenomes</taxon>
    </lineage>
</organism>
<dbReference type="Gene3D" id="3.40.1000.10">
    <property type="entry name" value="Mog1/PsbP, alpha/beta/alpha sandwich"/>
    <property type="match status" value="1"/>
</dbReference>
<gene>
    <name evidence="1" type="ORF">S01H1_42581</name>
</gene>
<name>X0V969_9ZZZZ</name>
<reference evidence="1" key="1">
    <citation type="journal article" date="2014" name="Front. Microbiol.">
        <title>High frequency of phylogenetically diverse reductive dehalogenase-homologous genes in deep subseafloor sedimentary metagenomes.</title>
        <authorList>
            <person name="Kawai M."/>
            <person name="Futagami T."/>
            <person name="Toyoda A."/>
            <person name="Takaki Y."/>
            <person name="Nishi S."/>
            <person name="Hori S."/>
            <person name="Arai W."/>
            <person name="Tsubouchi T."/>
            <person name="Morono Y."/>
            <person name="Uchiyama I."/>
            <person name="Ito T."/>
            <person name="Fujiyama A."/>
            <person name="Inagaki F."/>
            <person name="Takami H."/>
        </authorList>
    </citation>
    <scope>NUCLEOTIDE SEQUENCE</scope>
    <source>
        <strain evidence="1">Expedition CK06-06</strain>
    </source>
</reference>
<dbReference type="AlphaFoldDB" id="X0V969"/>
<proteinExistence type="predicted"/>
<accession>X0V969</accession>
<feature type="non-terminal residue" evidence="1">
    <location>
        <position position="1"/>
    </location>
</feature>
<comment type="caution">
    <text evidence="1">The sequence shown here is derived from an EMBL/GenBank/DDBJ whole genome shotgun (WGS) entry which is preliminary data.</text>
</comment>
<sequence>SYSHISVVVDELPYENVTLEDFVNMVVSQLTTTLQDCRLAQEYSAAIDGMPAVVLVFTYTGDFGGKNVTFREEIVVLVKDKLYYLLKYVVPAEFYEDYADCFELAKSSFGFD</sequence>
<dbReference type="EMBL" id="BARS01027084">
    <property type="protein sequence ID" value="GAG07897.1"/>
    <property type="molecule type" value="Genomic_DNA"/>
</dbReference>